<keyword evidence="3" id="KW-1185">Reference proteome</keyword>
<dbReference type="Pfam" id="PF01451">
    <property type="entry name" value="LMWPc"/>
    <property type="match status" value="1"/>
</dbReference>
<dbReference type="EMBL" id="AVPL01000018">
    <property type="protein sequence ID" value="KGN41377.1"/>
    <property type="molecule type" value="Genomic_DNA"/>
</dbReference>
<reference evidence="2 3" key="1">
    <citation type="submission" date="2013-08" db="EMBL/GenBank/DDBJ databases">
        <title>The genome sequence of Knoellia aerolata.</title>
        <authorList>
            <person name="Zhu W."/>
            <person name="Wang G."/>
        </authorList>
    </citation>
    <scope>NUCLEOTIDE SEQUENCE [LARGE SCALE GENOMIC DNA]</scope>
    <source>
        <strain evidence="2 3">DSM 18566</strain>
    </source>
</reference>
<dbReference type="STRING" id="1385519.N801_07455"/>
<comment type="caution">
    <text evidence="2">The sequence shown here is derived from an EMBL/GenBank/DDBJ whole genome shotgun (WGS) entry which is preliminary data.</text>
</comment>
<dbReference type="eggNOG" id="COG0394">
    <property type="taxonomic scope" value="Bacteria"/>
</dbReference>
<evidence type="ECO:0000313" key="2">
    <source>
        <dbReference type="EMBL" id="KGN41377.1"/>
    </source>
</evidence>
<organism evidence="2 3">
    <name type="scientific">Knoellia aerolata DSM 18566</name>
    <dbReference type="NCBI Taxonomy" id="1385519"/>
    <lineage>
        <taxon>Bacteria</taxon>
        <taxon>Bacillati</taxon>
        <taxon>Actinomycetota</taxon>
        <taxon>Actinomycetes</taxon>
        <taxon>Micrococcales</taxon>
        <taxon>Intrasporangiaceae</taxon>
        <taxon>Knoellia</taxon>
    </lineage>
</organism>
<dbReference type="RefSeq" id="WP_245618314.1">
    <property type="nucleotide sequence ID" value="NZ_AVPL01000018.1"/>
</dbReference>
<dbReference type="InterPro" id="IPR023485">
    <property type="entry name" value="Ptyr_pPase"/>
</dbReference>
<dbReference type="AlphaFoldDB" id="A0A0A0JZ66"/>
<feature type="domain" description="Phosphotyrosine protein phosphatase I" evidence="1">
    <location>
        <begin position="12"/>
        <end position="180"/>
    </location>
</feature>
<evidence type="ECO:0000313" key="3">
    <source>
        <dbReference type="Proteomes" id="UP000030013"/>
    </source>
</evidence>
<dbReference type="PANTHER" id="PTHR11717">
    <property type="entry name" value="LOW MOLECULAR WEIGHT PROTEIN TYROSINE PHOSPHATASE"/>
    <property type="match status" value="1"/>
</dbReference>
<dbReference type="Proteomes" id="UP000030013">
    <property type="component" value="Unassembled WGS sequence"/>
</dbReference>
<dbReference type="InterPro" id="IPR036196">
    <property type="entry name" value="Ptyr_pPase_sf"/>
</dbReference>
<accession>A0A0A0JZ66</accession>
<dbReference type="GO" id="GO:0004725">
    <property type="term" value="F:protein tyrosine phosphatase activity"/>
    <property type="evidence" value="ECO:0007669"/>
    <property type="project" value="TreeGrafter"/>
</dbReference>
<protein>
    <recommendedName>
        <fullName evidence="1">Phosphotyrosine protein phosphatase I domain-containing protein</fullName>
    </recommendedName>
</protein>
<proteinExistence type="predicted"/>
<dbReference type="SUPFAM" id="SSF52788">
    <property type="entry name" value="Phosphotyrosine protein phosphatases I"/>
    <property type="match status" value="1"/>
</dbReference>
<evidence type="ECO:0000259" key="1">
    <source>
        <dbReference type="SMART" id="SM00226"/>
    </source>
</evidence>
<sequence>MSDTSARPDQPLRVLFVCTANISRSPYAERRAAHLLAGVPALVVASAGVPGFAGREMDPAMVVELEARGGSSQGHVSRSVSDVVLADSDVVVTVEFAHRLRILEAWPEHAPKVFGLNQLADAVGRVPTPHGGLETLDAAVAVARPDSLAWDVADPYRRGRRAAKRCADEIDAALAVILPALNGIPAPR</sequence>
<dbReference type="Gene3D" id="3.40.50.2300">
    <property type="match status" value="1"/>
</dbReference>
<gene>
    <name evidence="2" type="ORF">N801_07455</name>
</gene>
<name>A0A0A0JZ66_9MICO</name>
<dbReference type="SMART" id="SM00226">
    <property type="entry name" value="LMWPc"/>
    <property type="match status" value="1"/>
</dbReference>
<dbReference type="InterPro" id="IPR050438">
    <property type="entry name" value="LMW_PTPase"/>
</dbReference>
<dbReference type="PANTHER" id="PTHR11717:SF31">
    <property type="entry name" value="LOW MOLECULAR WEIGHT PROTEIN-TYROSINE-PHOSPHATASE ETP-RELATED"/>
    <property type="match status" value="1"/>
</dbReference>